<dbReference type="Pfam" id="PF00135">
    <property type="entry name" value="COesterase"/>
    <property type="match status" value="1"/>
</dbReference>
<organism evidence="5 6">
    <name type="scientific">Variovorax humicola</name>
    <dbReference type="NCBI Taxonomy" id="1769758"/>
    <lineage>
        <taxon>Bacteria</taxon>
        <taxon>Pseudomonadati</taxon>
        <taxon>Pseudomonadota</taxon>
        <taxon>Betaproteobacteria</taxon>
        <taxon>Burkholderiales</taxon>
        <taxon>Comamonadaceae</taxon>
        <taxon>Variovorax</taxon>
    </lineage>
</organism>
<dbReference type="InterPro" id="IPR050309">
    <property type="entry name" value="Type-B_Carboxylest/Lipase"/>
</dbReference>
<dbReference type="InterPro" id="IPR019819">
    <property type="entry name" value="Carboxylesterase_B_CS"/>
</dbReference>
<evidence type="ECO:0000256" key="1">
    <source>
        <dbReference type="ARBA" id="ARBA00005964"/>
    </source>
</evidence>
<dbReference type="InterPro" id="IPR019826">
    <property type="entry name" value="Carboxylesterase_B_AS"/>
</dbReference>
<dbReference type="Proteomes" id="UP001363010">
    <property type="component" value="Unassembled WGS sequence"/>
</dbReference>
<evidence type="ECO:0000259" key="4">
    <source>
        <dbReference type="Pfam" id="PF00135"/>
    </source>
</evidence>
<dbReference type="InterPro" id="IPR029058">
    <property type="entry name" value="AB_hydrolase_fold"/>
</dbReference>
<evidence type="ECO:0000256" key="3">
    <source>
        <dbReference type="RuleBase" id="RU361235"/>
    </source>
</evidence>
<gene>
    <name evidence="5" type="ORF">WKW80_03175</name>
</gene>
<dbReference type="RefSeq" id="WP_340362058.1">
    <property type="nucleotide sequence ID" value="NZ_JBBKZV010000001.1"/>
</dbReference>
<feature type="domain" description="Carboxylesterase type B" evidence="4">
    <location>
        <begin position="15"/>
        <end position="498"/>
    </location>
</feature>
<proteinExistence type="inferred from homology"/>
<dbReference type="Gene3D" id="3.40.50.1820">
    <property type="entry name" value="alpha/beta hydrolase"/>
    <property type="match status" value="1"/>
</dbReference>
<reference evidence="5 6" key="1">
    <citation type="submission" date="2024-03" db="EMBL/GenBank/DDBJ databases">
        <title>Novel species of the genus Variovorax.</title>
        <authorList>
            <person name="Liu Q."/>
            <person name="Xin Y.-H."/>
        </authorList>
    </citation>
    <scope>NUCLEOTIDE SEQUENCE [LARGE SCALE GENOMIC DNA]</scope>
    <source>
        <strain evidence="5 6">KACC 18501</strain>
    </source>
</reference>
<evidence type="ECO:0000313" key="5">
    <source>
        <dbReference type="EMBL" id="MEJ8821038.1"/>
    </source>
</evidence>
<sequence>MAATPALAQPGTDAALVKTEGGAIRGLVTDRVVSWKAIPYAAPPVGPLRWRNPQPVVGWSGVKDGSKFGPACLQADPVPKSEDCLTLNVWRPTATTDKPLPVMVWIHGGAMVHGGAPIYPADALAAQGIVVVTINFRLGRLGHFAHPALAQEAPGEPRGNYGYMDQRAALQWVQRNIAAFGGDAGQVTIFGESAGGGSVLAHMVSPLSRGLFHRAILQSPGTPGARAQVIPSTDLSQAEKMASDWAGTVGAKGGNATVLARLRALPVETLLAGASGPQAVAALSQGRTPPGMAMAIVDGQFLTERPEAALKAGHQAMVPVIIGANDRDLPVGVASSKKQLFELFGSDAEAARKLYDPRGDQSLDELKQQVFADRAMVEPARHFANEMARAGQPVWLYRFAYVSQAQRAKNMGTLHGFEIPFTLDIPGALVGDKVTATDKAMGDLASAYWAAFGLTGDPNGDSRPQWPRHDPATDRLLHFTNPGVIVGTDPLKARLDLWQRIQDRAQ</sequence>
<dbReference type="InterPro" id="IPR002018">
    <property type="entry name" value="CarbesteraseB"/>
</dbReference>
<dbReference type="PANTHER" id="PTHR11559">
    <property type="entry name" value="CARBOXYLESTERASE"/>
    <property type="match status" value="1"/>
</dbReference>
<evidence type="ECO:0000256" key="2">
    <source>
        <dbReference type="ARBA" id="ARBA00022801"/>
    </source>
</evidence>
<dbReference type="SUPFAM" id="SSF53474">
    <property type="entry name" value="alpha/beta-Hydrolases"/>
    <property type="match status" value="1"/>
</dbReference>
<dbReference type="EMBL" id="JBBKZV010000001">
    <property type="protein sequence ID" value="MEJ8821038.1"/>
    <property type="molecule type" value="Genomic_DNA"/>
</dbReference>
<protein>
    <recommendedName>
        <fullName evidence="3">Carboxylic ester hydrolase</fullName>
        <ecNumber evidence="3">3.1.1.-</ecNumber>
    </recommendedName>
</protein>
<keyword evidence="2 3" id="KW-0378">Hydrolase</keyword>
<comment type="similarity">
    <text evidence="1 3">Belongs to the type-B carboxylesterase/lipase family.</text>
</comment>
<dbReference type="EC" id="3.1.1.-" evidence="3"/>
<keyword evidence="6" id="KW-1185">Reference proteome</keyword>
<evidence type="ECO:0000313" key="6">
    <source>
        <dbReference type="Proteomes" id="UP001363010"/>
    </source>
</evidence>
<comment type="caution">
    <text evidence="5">The sequence shown here is derived from an EMBL/GenBank/DDBJ whole genome shotgun (WGS) entry which is preliminary data.</text>
</comment>
<name>A0ABU8VTY0_9BURK</name>
<accession>A0ABU8VTY0</accession>
<dbReference type="PROSITE" id="PS00941">
    <property type="entry name" value="CARBOXYLESTERASE_B_2"/>
    <property type="match status" value="1"/>
</dbReference>
<dbReference type="PROSITE" id="PS00122">
    <property type="entry name" value="CARBOXYLESTERASE_B_1"/>
    <property type="match status" value="1"/>
</dbReference>